<evidence type="ECO:0000259" key="4">
    <source>
        <dbReference type="PROSITE" id="PS00624"/>
    </source>
</evidence>
<protein>
    <submittedName>
        <fullName evidence="5">Alcohol oxidase</fullName>
    </submittedName>
</protein>
<dbReference type="InterPro" id="IPR012132">
    <property type="entry name" value="GMC_OxRdtase"/>
</dbReference>
<feature type="domain" description="Glucose-methanol-choline oxidoreductase N-terminal" evidence="4">
    <location>
        <begin position="279"/>
        <end position="293"/>
    </location>
</feature>
<dbReference type="GO" id="GO:0016614">
    <property type="term" value="F:oxidoreductase activity, acting on CH-OH group of donors"/>
    <property type="evidence" value="ECO:0007669"/>
    <property type="project" value="InterPro"/>
</dbReference>
<dbReference type="InterPro" id="IPR000172">
    <property type="entry name" value="GMC_OxRdtase_N"/>
</dbReference>
<dbReference type="Pfam" id="PF05199">
    <property type="entry name" value="GMC_oxred_C"/>
    <property type="match status" value="1"/>
</dbReference>
<dbReference type="Gene3D" id="3.30.560.10">
    <property type="entry name" value="Glucose Oxidase, domain 3"/>
    <property type="match status" value="1"/>
</dbReference>
<comment type="similarity">
    <text evidence="2">Belongs to the GMC oxidoreductase family.</text>
</comment>
<dbReference type="SUPFAM" id="SSF54373">
    <property type="entry name" value="FAD-linked reductases, C-terminal domain"/>
    <property type="match status" value="1"/>
</dbReference>
<evidence type="ECO:0000313" key="6">
    <source>
        <dbReference type="Proteomes" id="UP000812287"/>
    </source>
</evidence>
<keyword evidence="6" id="KW-1185">Reference proteome</keyword>
<organism evidence="5 6">
    <name type="scientific">Guyanagaster necrorhizus</name>
    <dbReference type="NCBI Taxonomy" id="856835"/>
    <lineage>
        <taxon>Eukaryota</taxon>
        <taxon>Fungi</taxon>
        <taxon>Dikarya</taxon>
        <taxon>Basidiomycota</taxon>
        <taxon>Agaricomycotina</taxon>
        <taxon>Agaricomycetes</taxon>
        <taxon>Agaricomycetidae</taxon>
        <taxon>Agaricales</taxon>
        <taxon>Marasmiineae</taxon>
        <taxon>Physalacriaceae</taxon>
        <taxon>Guyanagaster</taxon>
    </lineage>
</organism>
<dbReference type="RefSeq" id="XP_043040712.1">
    <property type="nucleotide sequence ID" value="XM_043189497.1"/>
</dbReference>
<evidence type="ECO:0000256" key="2">
    <source>
        <dbReference type="ARBA" id="ARBA00010790"/>
    </source>
</evidence>
<dbReference type="PROSITE" id="PS00624">
    <property type="entry name" value="GMC_OXRED_2"/>
    <property type="match status" value="1"/>
</dbReference>
<gene>
    <name evidence="5" type="ORF">BT62DRAFT_980268</name>
</gene>
<dbReference type="EMBL" id="MU250532">
    <property type="protein sequence ID" value="KAG7447212.1"/>
    <property type="molecule type" value="Genomic_DNA"/>
</dbReference>
<feature type="binding site" evidence="3">
    <location>
        <position position="236"/>
    </location>
    <ligand>
        <name>FAD</name>
        <dbReference type="ChEBI" id="CHEBI:57692"/>
    </ligand>
</feature>
<dbReference type="PIRSF" id="PIRSF000137">
    <property type="entry name" value="Alcohol_oxidase"/>
    <property type="match status" value="1"/>
</dbReference>
<name>A0A9P7VUQ0_9AGAR</name>
<accession>A0A9P7VUQ0</accession>
<dbReference type="GO" id="GO:0050660">
    <property type="term" value="F:flavin adenine dinucleotide binding"/>
    <property type="evidence" value="ECO:0007669"/>
    <property type="project" value="InterPro"/>
</dbReference>
<dbReference type="Proteomes" id="UP000812287">
    <property type="component" value="Unassembled WGS sequence"/>
</dbReference>
<comment type="cofactor">
    <cofactor evidence="1 3">
        <name>FAD</name>
        <dbReference type="ChEBI" id="CHEBI:57692"/>
    </cofactor>
</comment>
<dbReference type="PANTHER" id="PTHR11552">
    <property type="entry name" value="GLUCOSE-METHANOL-CHOLINE GMC OXIDOREDUCTASE"/>
    <property type="match status" value="1"/>
</dbReference>
<comment type="caution">
    <text evidence="5">The sequence shown here is derived from an EMBL/GenBank/DDBJ whole genome shotgun (WGS) entry which is preliminary data.</text>
</comment>
<dbReference type="PANTHER" id="PTHR11552:SF78">
    <property type="entry name" value="GLUCOSE-METHANOL-CHOLINE OXIDOREDUCTASE N-TERMINAL DOMAIN-CONTAINING PROTEIN"/>
    <property type="match status" value="1"/>
</dbReference>
<evidence type="ECO:0000256" key="3">
    <source>
        <dbReference type="PIRSR" id="PIRSR000137-2"/>
    </source>
</evidence>
<dbReference type="AlphaFoldDB" id="A0A9P7VUQ0"/>
<dbReference type="Pfam" id="PF00732">
    <property type="entry name" value="GMC_oxred_N"/>
    <property type="match status" value="1"/>
</dbReference>
<dbReference type="InterPro" id="IPR007867">
    <property type="entry name" value="GMC_OxRtase_C"/>
</dbReference>
<proteinExistence type="inferred from homology"/>
<keyword evidence="3" id="KW-0274">FAD</keyword>
<dbReference type="OrthoDB" id="269227at2759"/>
<keyword evidence="3" id="KW-0285">Flavoprotein</keyword>
<reference evidence="5" key="1">
    <citation type="submission" date="2020-11" db="EMBL/GenBank/DDBJ databases">
        <title>Adaptations for nitrogen fixation in a non-lichenized fungal sporocarp promotes dispersal by wood-feeding termites.</title>
        <authorList>
            <consortium name="DOE Joint Genome Institute"/>
            <person name="Koch R.A."/>
            <person name="Yoon G."/>
            <person name="Arayal U."/>
            <person name="Lail K."/>
            <person name="Amirebrahimi M."/>
            <person name="Labutti K."/>
            <person name="Lipzen A."/>
            <person name="Riley R."/>
            <person name="Barry K."/>
            <person name="Henrissat B."/>
            <person name="Grigoriev I.V."/>
            <person name="Herr J.R."/>
            <person name="Aime M.C."/>
        </authorList>
    </citation>
    <scope>NUCLEOTIDE SEQUENCE</scope>
    <source>
        <strain evidence="5">MCA 3950</strain>
    </source>
</reference>
<dbReference type="SUPFAM" id="SSF51905">
    <property type="entry name" value="FAD/NAD(P)-binding domain"/>
    <property type="match status" value="1"/>
</dbReference>
<dbReference type="GeneID" id="66111794"/>
<evidence type="ECO:0000313" key="5">
    <source>
        <dbReference type="EMBL" id="KAG7447212.1"/>
    </source>
</evidence>
<sequence>MAPHTIESEYDVIFAGGGAAACIIAGRLTKADPNLKILVLEAGPTTKDKIEHIQPGRYITHLAPDSKTMQFYESKPSEHMAGRGLVVPSARCVGGGASVNFVLYNRPAASDFDAWETEYNNPGWGSKDLIPLLQKAETYEVDPTRKTHGSSGPIKVSFGGNPSMMEICKQFLEVGPQYEKDRPQSEEGNNLDPESLNCFFRMPKFASSKGRRSDTATHYLYNQESKNVTLCDGTRVKRVLFEGTKAVGVEYVFDKQVYPNAEQSVHTVLASRLVVLSAGAMGSSLVLERSGIGAASILEKAGIKQLVDLPGVGKDYDDHPFLVTPYLVDPKVTTYDTLFRGDTETWNKNMAQWAMDGSGLLGANGVDASVKYRPFEHELNELGPDFEEVWKRDYADKPDKPLFWMSALAGLPTDQSALPPISYFCCGVSLGYPVSRGHLHIASDDIYAAPDFDCGFLSHPADVAVLRWGYKRGREILRRMPVYRGVFAPAHPHFDPDSPAGIAHENGPVPLDAPKIVYSKEDDDAINANIRNFGKSASSRCCAVLGTCPMKPRERDGVVDADLNVYGVTGLKLADLSIAPSNVNCNTYSATLAIGEKAALIIAKELGIEGV</sequence>
<dbReference type="Gene3D" id="3.50.50.60">
    <property type="entry name" value="FAD/NAD(P)-binding domain"/>
    <property type="match status" value="1"/>
</dbReference>
<dbReference type="InterPro" id="IPR036188">
    <property type="entry name" value="FAD/NAD-bd_sf"/>
</dbReference>
<evidence type="ECO:0000256" key="1">
    <source>
        <dbReference type="ARBA" id="ARBA00001974"/>
    </source>
</evidence>